<evidence type="ECO:0000259" key="4">
    <source>
        <dbReference type="SMART" id="SM00822"/>
    </source>
</evidence>
<dbReference type="eggNOG" id="COG1028">
    <property type="taxonomic scope" value="Bacteria"/>
</dbReference>
<dbReference type="STRING" id="439292.Bsel_2208"/>
<evidence type="ECO:0000256" key="2">
    <source>
        <dbReference type="ARBA" id="ARBA00011881"/>
    </source>
</evidence>
<accession>D6XVH4</accession>
<comment type="similarity">
    <text evidence="1">Belongs to the short-chain dehydrogenases/reductases (SDR) family.</text>
</comment>
<dbReference type="InterPro" id="IPR002347">
    <property type="entry name" value="SDR_fam"/>
</dbReference>
<dbReference type="KEGG" id="bse:Bsel_2208"/>
<sequence length="240" mass="26265">MKQKHALVTGGAQGIGKELVKAFLEAGYRVTTIDRQAKPEWVKNESAGLTYLQCDLASRTELEGVMAEIDQSEEGTVDVLIHNAGLSSFVPFGELTINTWDEIMNTNVRSGVFLSQHVSKRMPEGGRIMLIASTRAGMSEPGSEAYAASKGAIRSVTHALAASLQDYRITVNSISPGWIHTGDRDGLRAVDHKQHFSKRVGKPADIARMCLFLADEDSQFINGEDIVIDGGMTRKMIYEH</sequence>
<proteinExistence type="inferred from homology"/>
<dbReference type="AlphaFoldDB" id="D6XVH4"/>
<dbReference type="EMBL" id="CP001791">
    <property type="protein sequence ID" value="ADH99712.1"/>
    <property type="molecule type" value="Genomic_DNA"/>
</dbReference>
<dbReference type="Gene3D" id="3.40.50.720">
    <property type="entry name" value="NAD(P)-binding Rossmann-like Domain"/>
    <property type="match status" value="1"/>
</dbReference>
<dbReference type="RefSeq" id="WP_013173134.1">
    <property type="nucleotide sequence ID" value="NC_014219.1"/>
</dbReference>
<name>D6XVH4_BACIE</name>
<dbReference type="InterPro" id="IPR020904">
    <property type="entry name" value="Sc_DH/Rdtase_CS"/>
</dbReference>
<dbReference type="SUPFAM" id="SSF51735">
    <property type="entry name" value="NAD(P)-binding Rossmann-fold domains"/>
    <property type="match status" value="1"/>
</dbReference>
<dbReference type="Proteomes" id="UP000000271">
    <property type="component" value="Chromosome"/>
</dbReference>
<dbReference type="GO" id="GO:0008206">
    <property type="term" value="P:bile acid metabolic process"/>
    <property type="evidence" value="ECO:0007669"/>
    <property type="project" value="UniProtKB-ARBA"/>
</dbReference>
<feature type="domain" description="Ketoreductase" evidence="4">
    <location>
        <begin position="4"/>
        <end position="181"/>
    </location>
</feature>
<evidence type="ECO:0000256" key="1">
    <source>
        <dbReference type="ARBA" id="ARBA00006484"/>
    </source>
</evidence>
<comment type="subunit">
    <text evidence="2">Homotetramer.</text>
</comment>
<dbReference type="InterPro" id="IPR036291">
    <property type="entry name" value="NAD(P)-bd_dom_sf"/>
</dbReference>
<dbReference type="FunFam" id="3.40.50.720:FF:000084">
    <property type="entry name" value="Short-chain dehydrogenase reductase"/>
    <property type="match status" value="1"/>
</dbReference>
<evidence type="ECO:0000256" key="3">
    <source>
        <dbReference type="ARBA" id="ARBA00023002"/>
    </source>
</evidence>
<dbReference type="PRINTS" id="PR00081">
    <property type="entry name" value="GDHRDH"/>
</dbReference>
<gene>
    <name evidence="5" type="ordered locus">Bsel_2208</name>
</gene>
<evidence type="ECO:0000313" key="5">
    <source>
        <dbReference type="EMBL" id="ADH99712.1"/>
    </source>
</evidence>
<evidence type="ECO:0000313" key="6">
    <source>
        <dbReference type="Proteomes" id="UP000000271"/>
    </source>
</evidence>
<organism evidence="5 6">
    <name type="scientific">Bacillus selenitireducens (strain ATCC 700615 / DSM 15326 / MLS10)</name>
    <dbReference type="NCBI Taxonomy" id="439292"/>
    <lineage>
        <taxon>Bacteria</taxon>
        <taxon>Bacillati</taxon>
        <taxon>Bacillota</taxon>
        <taxon>Bacilli</taxon>
        <taxon>Bacillales</taxon>
        <taxon>Bacillaceae</taxon>
        <taxon>Salisediminibacterium</taxon>
    </lineage>
</organism>
<dbReference type="PROSITE" id="PS00061">
    <property type="entry name" value="ADH_SHORT"/>
    <property type="match status" value="1"/>
</dbReference>
<dbReference type="GO" id="GO:0016491">
    <property type="term" value="F:oxidoreductase activity"/>
    <property type="evidence" value="ECO:0007669"/>
    <property type="project" value="UniProtKB-KW"/>
</dbReference>
<reference evidence="5" key="1">
    <citation type="submission" date="2009-10" db="EMBL/GenBank/DDBJ databases">
        <title>Complete sequence of Bacillus selenitireducens MLS10.</title>
        <authorList>
            <consortium name="US DOE Joint Genome Institute"/>
            <person name="Lucas S."/>
            <person name="Copeland A."/>
            <person name="Lapidus A."/>
            <person name="Glavina del Rio T."/>
            <person name="Dalin E."/>
            <person name="Tice H."/>
            <person name="Bruce D."/>
            <person name="Goodwin L."/>
            <person name="Pitluck S."/>
            <person name="Sims D."/>
            <person name="Brettin T."/>
            <person name="Detter J.C."/>
            <person name="Han C."/>
            <person name="Larimer F."/>
            <person name="Land M."/>
            <person name="Hauser L."/>
            <person name="Kyrpides N."/>
            <person name="Ovchinnikova G."/>
            <person name="Stolz J."/>
        </authorList>
    </citation>
    <scope>NUCLEOTIDE SEQUENCE [LARGE SCALE GENOMIC DNA]</scope>
    <source>
        <strain evidence="5">MLS10</strain>
    </source>
</reference>
<keyword evidence="3" id="KW-0560">Oxidoreductase</keyword>
<dbReference type="PRINTS" id="PR00080">
    <property type="entry name" value="SDRFAMILY"/>
</dbReference>
<protein>
    <submittedName>
        <fullName evidence="5">Short-chain dehydrogenase/reductase SDR</fullName>
    </submittedName>
</protein>
<dbReference type="InterPro" id="IPR057326">
    <property type="entry name" value="KR_dom"/>
</dbReference>
<dbReference type="OrthoDB" id="9803333at2"/>
<dbReference type="CDD" id="cd05233">
    <property type="entry name" value="SDR_c"/>
    <property type="match status" value="1"/>
</dbReference>
<dbReference type="HOGENOM" id="CLU_010194_1_0_9"/>
<dbReference type="PANTHER" id="PTHR43639:SF1">
    <property type="entry name" value="SHORT-CHAIN DEHYDROGENASE_REDUCTASE FAMILY PROTEIN"/>
    <property type="match status" value="1"/>
</dbReference>
<dbReference type="Pfam" id="PF13561">
    <property type="entry name" value="adh_short_C2"/>
    <property type="match status" value="1"/>
</dbReference>
<dbReference type="PANTHER" id="PTHR43639">
    <property type="entry name" value="OXIDOREDUCTASE, SHORT-CHAIN DEHYDROGENASE/REDUCTASE FAMILY (AFU_ORTHOLOGUE AFUA_5G02870)"/>
    <property type="match status" value="1"/>
</dbReference>
<dbReference type="SMART" id="SM00822">
    <property type="entry name" value="PKS_KR"/>
    <property type="match status" value="1"/>
</dbReference>
<keyword evidence="6" id="KW-1185">Reference proteome</keyword>